<dbReference type="PROSITE" id="PS50862">
    <property type="entry name" value="AA_TRNA_LIGASE_II"/>
    <property type="match status" value="1"/>
</dbReference>
<accession>A0A0S1SPE0</accession>
<dbReference type="InterPro" id="IPR004154">
    <property type="entry name" value="Anticodon-bd"/>
</dbReference>
<evidence type="ECO:0000256" key="7">
    <source>
        <dbReference type="ARBA" id="ARBA00023146"/>
    </source>
</evidence>
<dbReference type="InterPro" id="IPR044140">
    <property type="entry name" value="ProRS_anticodon_short"/>
</dbReference>
<accession>A0A0S1SHX1</accession>
<evidence type="ECO:0000256" key="8">
    <source>
        <dbReference type="ARBA" id="ARBA00029731"/>
    </source>
</evidence>
<dbReference type="PRINTS" id="PR01046">
    <property type="entry name" value="TRNASYNTHPRO"/>
</dbReference>
<evidence type="ECO:0000256" key="3">
    <source>
        <dbReference type="ARBA" id="ARBA00022598"/>
    </source>
</evidence>
<dbReference type="InterPro" id="IPR006195">
    <property type="entry name" value="aa-tRNA-synth_II"/>
</dbReference>
<dbReference type="KEGG" id="prf:PeribacterA2_0789"/>
<accession>A0A0S1SL27</accession>
<dbReference type="InterPro" id="IPR050062">
    <property type="entry name" value="Pro-tRNA_synthetase"/>
</dbReference>
<dbReference type="SUPFAM" id="SSF52954">
    <property type="entry name" value="Class II aaRS ABD-related"/>
    <property type="match status" value="1"/>
</dbReference>
<evidence type="ECO:0000256" key="9">
    <source>
        <dbReference type="ARBA" id="ARBA00047671"/>
    </source>
</evidence>
<dbReference type="SUPFAM" id="SSF55681">
    <property type="entry name" value="Class II aaRS and biotin synthetases"/>
    <property type="match status" value="1"/>
</dbReference>
<keyword evidence="4" id="KW-0547">Nucleotide-binding</keyword>
<protein>
    <recommendedName>
        <fullName evidence="2">Proline--tRNA ligase</fullName>
        <ecNumber evidence="1">6.1.1.15</ecNumber>
    </recommendedName>
    <alternativeName>
        <fullName evidence="8">Prolyl-tRNA synthetase</fullName>
    </alternativeName>
</protein>
<dbReference type="InterPro" id="IPR002314">
    <property type="entry name" value="aa-tRNA-synt_IIb"/>
</dbReference>
<comment type="catalytic activity">
    <reaction evidence="9">
        <text>tRNA(Pro) + L-proline + ATP = L-prolyl-tRNA(Pro) + AMP + diphosphate</text>
        <dbReference type="Rhea" id="RHEA:14305"/>
        <dbReference type="Rhea" id="RHEA-COMP:9700"/>
        <dbReference type="Rhea" id="RHEA-COMP:9702"/>
        <dbReference type="ChEBI" id="CHEBI:30616"/>
        <dbReference type="ChEBI" id="CHEBI:33019"/>
        <dbReference type="ChEBI" id="CHEBI:60039"/>
        <dbReference type="ChEBI" id="CHEBI:78442"/>
        <dbReference type="ChEBI" id="CHEBI:78532"/>
        <dbReference type="ChEBI" id="CHEBI:456215"/>
        <dbReference type="EC" id="6.1.1.15"/>
    </reaction>
</comment>
<dbReference type="AlphaFoldDB" id="A0A0S1SHX1"/>
<dbReference type="CDD" id="cd00861">
    <property type="entry name" value="ProRS_anticodon_short"/>
    <property type="match status" value="1"/>
</dbReference>
<evidence type="ECO:0000313" key="11">
    <source>
        <dbReference type="EMBL" id="ALM13460.1"/>
    </source>
</evidence>
<dbReference type="InterPro" id="IPR045864">
    <property type="entry name" value="aa-tRNA-synth_II/BPL/LPL"/>
</dbReference>
<keyword evidence="7 11" id="KW-0030">Aminoacyl-tRNA synthetase</keyword>
<name>A0A0S1SHX1_9BACT</name>
<dbReference type="EMBL" id="CP013065">
    <property type="protein sequence ID" value="ALM13460.1"/>
    <property type="molecule type" value="Genomic_DNA"/>
</dbReference>
<keyword evidence="5" id="KW-0067">ATP-binding</keyword>
<dbReference type="Pfam" id="PF00587">
    <property type="entry name" value="tRNA-synt_2b"/>
    <property type="match status" value="1"/>
</dbReference>
<dbReference type="GO" id="GO:0005829">
    <property type="term" value="C:cytosol"/>
    <property type="evidence" value="ECO:0007669"/>
    <property type="project" value="TreeGrafter"/>
</dbReference>
<dbReference type="PANTHER" id="PTHR42753:SF2">
    <property type="entry name" value="PROLINE--TRNA LIGASE"/>
    <property type="match status" value="1"/>
</dbReference>
<keyword evidence="3" id="KW-0436">Ligase</keyword>
<evidence type="ECO:0000256" key="5">
    <source>
        <dbReference type="ARBA" id="ARBA00022840"/>
    </source>
</evidence>
<dbReference type="PATRIC" id="fig|1735161.3.peg.770"/>
<dbReference type="InterPro" id="IPR036621">
    <property type="entry name" value="Anticodon-bd_dom_sf"/>
</dbReference>
<dbReference type="GO" id="GO:0006433">
    <property type="term" value="P:prolyl-tRNA aminoacylation"/>
    <property type="evidence" value="ECO:0007669"/>
    <property type="project" value="InterPro"/>
</dbReference>
<evidence type="ECO:0000256" key="1">
    <source>
        <dbReference type="ARBA" id="ARBA00012831"/>
    </source>
</evidence>
<dbReference type="Proteomes" id="UP000069135">
    <property type="component" value="Chromosome"/>
</dbReference>
<feature type="domain" description="Aminoacyl-transfer RNA synthetases class-II family profile" evidence="10">
    <location>
        <begin position="38"/>
        <end position="323"/>
    </location>
</feature>
<reference evidence="11 12" key="2">
    <citation type="journal article" date="2016" name="PeerJ">
        <title>Analysis of five complete genome sequences for members of the class Peribacteria in the recently recognized Peregrinibacteria bacterial phylum.</title>
        <authorList>
            <person name="Anantharaman K."/>
            <person name="Brown C.T."/>
            <person name="Burstein D."/>
            <person name="Castelle C.J."/>
            <person name="Probst A.J."/>
            <person name="Thomas B.C."/>
            <person name="Williams K.H."/>
            <person name="Banfield J.F."/>
        </authorList>
    </citation>
    <scope>NUCLEOTIDE SEQUENCE [LARGE SCALE GENOMIC DNA]</scope>
    <source>
        <strain evidence="11">RIFOXYD1_FULL_PER-ii_59_16</strain>
    </source>
</reference>
<evidence type="ECO:0000259" key="10">
    <source>
        <dbReference type="PROSITE" id="PS50862"/>
    </source>
</evidence>
<accession>A0A0S1SU53</accession>
<evidence type="ECO:0000256" key="2">
    <source>
        <dbReference type="ARBA" id="ARBA00019110"/>
    </source>
</evidence>
<reference evidence="12" key="1">
    <citation type="submission" date="2015-10" db="EMBL/GenBank/DDBJ databases">
        <title>Analysis of five complete genome sequences for members of the class Peribacteria in the recently recognized Peregrinibacteria bacterial phylum.</title>
        <authorList>
            <person name="Anantharaman K."/>
            <person name="Brown C.T."/>
            <person name="Burstein D."/>
            <person name="Castelle C.J."/>
            <person name="Probst A.J."/>
            <person name="Thomas B.C."/>
            <person name="Williams K.H."/>
            <person name="Banfield J.F."/>
        </authorList>
    </citation>
    <scope>NUCLEOTIDE SEQUENCE [LARGE SCALE GENOMIC DNA]</scope>
</reference>
<evidence type="ECO:0000313" key="12">
    <source>
        <dbReference type="Proteomes" id="UP000069135"/>
    </source>
</evidence>
<gene>
    <name evidence="11" type="ORF">PeribacterD1_0790</name>
</gene>
<dbReference type="GO" id="GO:0004827">
    <property type="term" value="F:proline-tRNA ligase activity"/>
    <property type="evidence" value="ECO:0007669"/>
    <property type="project" value="UniProtKB-EC"/>
</dbReference>
<evidence type="ECO:0000256" key="6">
    <source>
        <dbReference type="ARBA" id="ARBA00022917"/>
    </source>
</evidence>
<dbReference type="EC" id="6.1.1.15" evidence="1"/>
<dbReference type="PANTHER" id="PTHR42753">
    <property type="entry name" value="MITOCHONDRIAL RIBOSOME PROTEIN L39/PROLYL-TRNA LIGASE FAMILY MEMBER"/>
    <property type="match status" value="1"/>
</dbReference>
<dbReference type="GO" id="GO:0005524">
    <property type="term" value="F:ATP binding"/>
    <property type="evidence" value="ECO:0007669"/>
    <property type="project" value="UniProtKB-KW"/>
</dbReference>
<sequence length="420" mass="46682">MLLSHLFTRTSKDAAADAKSINAELLTRGGFINKTMAGVYSFLPLGLTVLRKIEQIVREEMDAIGGQEVLMSALAPREYWEKTGRWDKKVFEPLFHVPAAGEQEYALNPTHEEIVVPLVAQFVHSYRDLPFGCYQIQTKFRNELRAKSGILRGREFLMKDLYSFHPDAACLDRYYEKVQGAYDKIFQRLELTDRTYLTYASGGSFSPYSHEYQVLLPQGEDAIFVSIEAEKQGKRIAVNREIFDAQKTVCPVTGGKEFREERASEAANIFKLGTKFSEPFKLTFNDEKGAVHPILMGCYGIGISRLMGIIAEAFADKAGLVWPASVAPAQVLIVPLAKDEQEEPFTVAQDLYRSLSKKGVSCLLDDRLGDSVGSRLNDADLLGVPTRVVVSLKSLKAGGVEVKDRRTGKVEVLPAGKVLA</sequence>
<organism evidence="11 12">
    <name type="scientific">Candidatus Peribacter riflensis</name>
    <dbReference type="NCBI Taxonomy" id="1735162"/>
    <lineage>
        <taxon>Bacteria</taxon>
        <taxon>Candidatus Peregrinibacteriota</taxon>
        <taxon>Candidatus Peribacteria</taxon>
        <taxon>Candidatus Peribacterales</taxon>
        <taxon>Candidatus Peribacteraceae</taxon>
        <taxon>Candidatus Peribacter</taxon>
    </lineage>
</organism>
<dbReference type="Gene3D" id="3.40.50.800">
    <property type="entry name" value="Anticodon-binding domain"/>
    <property type="match status" value="1"/>
</dbReference>
<dbReference type="Gene3D" id="3.30.930.10">
    <property type="entry name" value="Bira Bifunctional Protein, Domain 2"/>
    <property type="match status" value="1"/>
</dbReference>
<evidence type="ECO:0000256" key="4">
    <source>
        <dbReference type="ARBA" id="ARBA00022741"/>
    </source>
</evidence>
<dbReference type="InterPro" id="IPR002316">
    <property type="entry name" value="Pro-tRNA-ligase_IIa"/>
</dbReference>
<keyword evidence="6" id="KW-0648">Protein biosynthesis</keyword>
<proteinExistence type="predicted"/>
<dbReference type="Pfam" id="PF03129">
    <property type="entry name" value="HGTP_anticodon"/>
    <property type="match status" value="1"/>
</dbReference>
<dbReference type="STRING" id="1735162.PeribacterB2_0791"/>
<accession>A0A0S1SVS8</accession>